<evidence type="ECO:0000313" key="2">
    <source>
        <dbReference type="EMBL" id="NYI44717.1"/>
    </source>
</evidence>
<keyword evidence="1" id="KW-1133">Transmembrane helix</keyword>
<feature type="transmembrane region" description="Helical" evidence="1">
    <location>
        <begin position="144"/>
        <end position="164"/>
    </location>
</feature>
<gene>
    <name evidence="2" type="ORF">BJ993_001797</name>
</gene>
<evidence type="ECO:0000313" key="3">
    <source>
        <dbReference type="Proteomes" id="UP000562045"/>
    </source>
</evidence>
<dbReference type="InterPro" id="IPR025238">
    <property type="entry name" value="DUF4184"/>
</dbReference>
<dbReference type="RefSeq" id="WP_051932108.1">
    <property type="nucleotide sequence ID" value="NZ_JACBZM010000001.1"/>
</dbReference>
<feature type="transmembrane region" description="Helical" evidence="1">
    <location>
        <begin position="184"/>
        <end position="203"/>
    </location>
</feature>
<feature type="transmembrane region" description="Helical" evidence="1">
    <location>
        <begin position="97"/>
        <end position="115"/>
    </location>
</feature>
<feature type="transmembrane region" description="Helical" evidence="1">
    <location>
        <begin position="215"/>
        <end position="236"/>
    </location>
</feature>
<protein>
    <recommendedName>
        <fullName evidence="4">DUF4184 family protein</fullName>
    </recommendedName>
</protein>
<evidence type="ECO:0000256" key="1">
    <source>
        <dbReference type="SAM" id="Phobius"/>
    </source>
</evidence>
<proteinExistence type="predicted"/>
<reference evidence="2 3" key="1">
    <citation type="submission" date="2020-07" db="EMBL/GenBank/DDBJ databases">
        <title>Sequencing the genomes of 1000 actinobacteria strains.</title>
        <authorList>
            <person name="Klenk H.-P."/>
        </authorList>
    </citation>
    <scope>NUCLEOTIDE SEQUENCE [LARGE SCALE GENOMIC DNA]</scope>
    <source>
        <strain evidence="2 3">DSM 15131</strain>
    </source>
</reference>
<feature type="transmembrane region" description="Helical" evidence="1">
    <location>
        <begin position="42"/>
        <end position="65"/>
    </location>
</feature>
<dbReference type="EMBL" id="JACBZM010000001">
    <property type="protein sequence ID" value="NYI44717.1"/>
    <property type="molecule type" value="Genomic_DNA"/>
</dbReference>
<name>A0A7Z0CND1_9ACTN</name>
<evidence type="ECO:0008006" key="4">
    <source>
        <dbReference type="Google" id="ProtNLM"/>
    </source>
</evidence>
<feature type="transmembrane region" description="Helical" evidence="1">
    <location>
        <begin position="12"/>
        <end position="30"/>
    </location>
</feature>
<keyword evidence="1" id="KW-0812">Transmembrane</keyword>
<dbReference type="AlphaFoldDB" id="A0A7Z0CND1"/>
<comment type="caution">
    <text evidence="2">The sequence shown here is derived from an EMBL/GenBank/DDBJ whole genome shotgun (WGS) entry which is preliminary data.</text>
</comment>
<accession>A0A7Z0CND1</accession>
<dbReference type="Proteomes" id="UP000562045">
    <property type="component" value="Unassembled WGS sequence"/>
</dbReference>
<sequence length="249" mass="26173">MPVTIAHPAAVLPLRGLGLPLSAMVIGSMAPDLPVFSQSWGLYGYTHSLAGILTVDLALTLVLLLGWDRWGRDAIVDTAPARVRDRLPGRARIGAKAWLLAPLAAVLGSVTHVVWDAFTHRGRWGVRNIEWLHTFHGPLRGEQWAQHVSGVVGITVVGLALLAVVRRPVLADAPRPRRLPAVTLPAAVGAAALLSVGTFLAGLDRPFESAAFDAAVVGIVSLGLALAGVTLAWLLAPTPDDEVSGRVAP</sequence>
<keyword evidence="1" id="KW-0472">Membrane</keyword>
<dbReference type="Pfam" id="PF13803">
    <property type="entry name" value="DUF4184"/>
    <property type="match status" value="1"/>
</dbReference>
<organism evidence="2 3">
    <name type="scientific">Nocardioides aromaticivorans</name>
    <dbReference type="NCBI Taxonomy" id="200618"/>
    <lineage>
        <taxon>Bacteria</taxon>
        <taxon>Bacillati</taxon>
        <taxon>Actinomycetota</taxon>
        <taxon>Actinomycetes</taxon>
        <taxon>Propionibacteriales</taxon>
        <taxon>Nocardioidaceae</taxon>
        <taxon>Nocardioides</taxon>
    </lineage>
</organism>